<evidence type="ECO:0000256" key="1">
    <source>
        <dbReference type="ARBA" id="ARBA00022603"/>
    </source>
</evidence>
<evidence type="ECO:0000256" key="3">
    <source>
        <dbReference type="ARBA" id="ARBA00022691"/>
    </source>
</evidence>
<feature type="active site" description="Nucleophile" evidence="5">
    <location>
        <position position="231"/>
    </location>
</feature>
<comment type="caution">
    <text evidence="7">The sequence shown here is derived from an EMBL/GenBank/DDBJ whole genome shotgun (WGS) entry which is preliminary data.</text>
</comment>
<dbReference type="PROSITE" id="PS51686">
    <property type="entry name" value="SAM_MT_RSMB_NOP"/>
    <property type="match status" value="1"/>
</dbReference>
<evidence type="ECO:0000313" key="7">
    <source>
        <dbReference type="EMBL" id="TKR28237.1"/>
    </source>
</evidence>
<feature type="binding site" evidence="5">
    <location>
        <position position="178"/>
    </location>
    <ligand>
        <name>S-adenosyl-L-methionine</name>
        <dbReference type="ChEBI" id="CHEBI:59789"/>
    </ligand>
</feature>
<dbReference type="PANTHER" id="PTHR22807:SF74">
    <property type="entry name" value="TRNA (CYTOSINE(48)-C(5))-METHYLTRANSFERASE"/>
    <property type="match status" value="1"/>
</dbReference>
<dbReference type="GO" id="GO:0003723">
    <property type="term" value="F:RNA binding"/>
    <property type="evidence" value="ECO:0007669"/>
    <property type="project" value="UniProtKB-UniRule"/>
</dbReference>
<dbReference type="CDD" id="cd02440">
    <property type="entry name" value="AdoMet_MTases"/>
    <property type="match status" value="1"/>
</dbReference>
<comment type="similarity">
    <text evidence="5">Belongs to the class I-like SAM-binding methyltransferase superfamily. RsmB/NOP family.</text>
</comment>
<dbReference type="InterPro" id="IPR049560">
    <property type="entry name" value="MeTrfase_RsmB-F_NOP2_cat"/>
</dbReference>
<dbReference type="PANTHER" id="PTHR22807">
    <property type="entry name" value="NOP2 YEAST -RELATED NOL1/NOP2/FMU SUN DOMAIN-CONTAINING"/>
    <property type="match status" value="1"/>
</dbReference>
<evidence type="ECO:0000313" key="8">
    <source>
        <dbReference type="Proteomes" id="UP000308037"/>
    </source>
</evidence>
<feature type="binding site" evidence="5">
    <location>
        <position position="158"/>
    </location>
    <ligand>
        <name>S-adenosyl-L-methionine</name>
        <dbReference type="ChEBI" id="CHEBI:59789"/>
    </ligand>
</feature>
<dbReference type="Gene3D" id="3.30.70.1170">
    <property type="entry name" value="Sun protein, domain 3"/>
    <property type="match status" value="1"/>
</dbReference>
<dbReference type="OrthoDB" id="14725at2157"/>
<organism evidence="7 8">
    <name type="scientific">Natronomonas salsuginis</name>
    <dbReference type="NCBI Taxonomy" id="2217661"/>
    <lineage>
        <taxon>Archaea</taxon>
        <taxon>Methanobacteriati</taxon>
        <taxon>Methanobacteriota</taxon>
        <taxon>Stenosarchaea group</taxon>
        <taxon>Halobacteria</taxon>
        <taxon>Halobacteriales</taxon>
        <taxon>Natronomonadaceae</taxon>
        <taxon>Natronomonas</taxon>
    </lineage>
</organism>
<keyword evidence="2 5" id="KW-0808">Transferase</keyword>
<dbReference type="Proteomes" id="UP000308037">
    <property type="component" value="Unassembled WGS sequence"/>
</dbReference>
<keyword evidence="4 5" id="KW-0694">RNA-binding</keyword>
<dbReference type="InterPro" id="IPR011023">
    <property type="entry name" value="Nop2p"/>
</dbReference>
<protein>
    <submittedName>
        <fullName evidence="7">RsmB/NOP family class I SAM-dependent RNA methyltransferase</fullName>
    </submittedName>
</protein>
<reference evidence="7 8" key="1">
    <citation type="submission" date="2019-04" db="EMBL/GenBank/DDBJ databases">
        <title>Natronomonas sp. F20-122 a newhaloarchaeon isolated from a saline saltern of Isla Bacuta, Huelva, Spain.</title>
        <authorList>
            <person name="Duran-Viseras A."/>
            <person name="Sanchez-Porro C."/>
            <person name="Ventosa A."/>
        </authorList>
    </citation>
    <scope>NUCLEOTIDE SEQUENCE [LARGE SCALE GENOMIC DNA]</scope>
    <source>
        <strain evidence="7 8">F20-122</strain>
    </source>
</reference>
<dbReference type="InterPro" id="IPR029063">
    <property type="entry name" value="SAM-dependent_MTases_sf"/>
</dbReference>
<proteinExistence type="inferred from homology"/>
<evidence type="ECO:0000256" key="4">
    <source>
        <dbReference type="ARBA" id="ARBA00022884"/>
    </source>
</evidence>
<dbReference type="PRINTS" id="PR02008">
    <property type="entry name" value="RCMTFAMILY"/>
</dbReference>
<dbReference type="NCBIfam" id="TIGR00446">
    <property type="entry name" value="nop2p"/>
    <property type="match status" value="1"/>
</dbReference>
<dbReference type="GO" id="GO:0016428">
    <property type="term" value="F:tRNA (cytidine-5-)-methyltransferase activity"/>
    <property type="evidence" value="ECO:0007669"/>
    <property type="project" value="TreeGrafter"/>
</dbReference>
<accession>A0A4U5JKC1</accession>
<evidence type="ECO:0000256" key="2">
    <source>
        <dbReference type="ARBA" id="ARBA00022679"/>
    </source>
</evidence>
<dbReference type="InterPro" id="IPR001678">
    <property type="entry name" value="MeTrfase_RsmB-F_NOP2_dom"/>
</dbReference>
<feature type="domain" description="SAM-dependent MTase RsmB/NOP-type" evidence="6">
    <location>
        <begin position="17"/>
        <end position="302"/>
    </location>
</feature>
<dbReference type="InterPro" id="IPR023267">
    <property type="entry name" value="RCMT"/>
</dbReference>
<name>A0A4U5JKC1_9EURY</name>
<keyword evidence="8" id="KW-1185">Reference proteome</keyword>
<sequence length="303" mass="33368">MEPLSRYDPIVGDPSAFHSACERPLPSVVRVNEIKATPDRVRRAFDEADVEYAPVDWHDGLFRLGDGESPGNSWPFVHGWVYGQEEVSAVPAIALDPSPGERVLDCCAAPGSKTTQLAARMDDRGTLVGNDNNLGRLSALRSNAERCGVTNLVVTRQDARNFSLKPFGAEPFDRTLVDVPCSCEGTIRKNPDAVDSWSMDHVEGIAGVQKGILERSIEITRPGGTVVYSTCTFAPEENEAVLQYALDRTGCRLVEYDLPLEHVSGLVEWDDETFDESMRKAKRIYPHHNDTGGFFCAKLEVGE</sequence>
<gene>
    <name evidence="7" type="ORF">DM868_03970</name>
</gene>
<dbReference type="GO" id="GO:0030488">
    <property type="term" value="P:tRNA methylation"/>
    <property type="evidence" value="ECO:0007669"/>
    <property type="project" value="TreeGrafter"/>
</dbReference>
<dbReference type="EMBL" id="QKNX01000001">
    <property type="protein sequence ID" value="TKR28237.1"/>
    <property type="molecule type" value="Genomic_DNA"/>
</dbReference>
<keyword evidence="1 5" id="KW-0489">Methyltransferase</keyword>
<evidence type="ECO:0000256" key="5">
    <source>
        <dbReference type="PROSITE-ProRule" id="PRU01023"/>
    </source>
</evidence>
<dbReference type="Pfam" id="PF01189">
    <property type="entry name" value="Methyltr_RsmB-F"/>
    <property type="match status" value="1"/>
</dbReference>
<dbReference type="AlphaFoldDB" id="A0A4U5JKC1"/>
<feature type="binding site" evidence="5">
    <location>
        <position position="131"/>
    </location>
    <ligand>
        <name>S-adenosyl-L-methionine</name>
        <dbReference type="ChEBI" id="CHEBI:59789"/>
    </ligand>
</feature>
<evidence type="ECO:0000259" key="6">
    <source>
        <dbReference type="PROSITE" id="PS51686"/>
    </source>
</evidence>
<dbReference type="Gene3D" id="3.40.50.150">
    <property type="entry name" value="Vaccinia Virus protein VP39"/>
    <property type="match status" value="1"/>
</dbReference>
<feature type="binding site" evidence="5">
    <location>
        <begin position="107"/>
        <end position="113"/>
    </location>
    <ligand>
        <name>S-adenosyl-L-methionine</name>
        <dbReference type="ChEBI" id="CHEBI:59789"/>
    </ligand>
</feature>
<dbReference type="RefSeq" id="WP_137275537.1">
    <property type="nucleotide sequence ID" value="NZ_QKNX01000001.1"/>
</dbReference>
<dbReference type="SUPFAM" id="SSF53335">
    <property type="entry name" value="S-adenosyl-L-methionine-dependent methyltransferases"/>
    <property type="match status" value="1"/>
</dbReference>
<keyword evidence="3 5" id="KW-0949">S-adenosyl-L-methionine</keyword>